<dbReference type="PRINTS" id="PR00723">
    <property type="entry name" value="SUBTILISIN"/>
</dbReference>
<keyword evidence="7 9" id="KW-0720">Serine protease</keyword>
<evidence type="ECO:0000313" key="17">
    <source>
        <dbReference type="Proteomes" id="UP000036923"/>
    </source>
</evidence>
<keyword evidence="3" id="KW-0964">Secreted</keyword>
<evidence type="ECO:0000259" key="12">
    <source>
        <dbReference type="Pfam" id="PF00082"/>
    </source>
</evidence>
<evidence type="ECO:0000256" key="1">
    <source>
        <dbReference type="ARBA" id="ARBA00004613"/>
    </source>
</evidence>
<evidence type="ECO:0000259" key="13">
    <source>
        <dbReference type="Pfam" id="PF00963"/>
    </source>
</evidence>
<dbReference type="PATRIC" id="fig|398512.5.peg.5667"/>
<keyword evidence="6 9" id="KW-0378">Hydrolase</keyword>
<dbReference type="CDD" id="cd08547">
    <property type="entry name" value="Type_II_cohesin"/>
    <property type="match status" value="1"/>
</dbReference>
<feature type="domain" description="Cohesin" evidence="13">
    <location>
        <begin position="1052"/>
        <end position="1166"/>
    </location>
</feature>
<dbReference type="Pfam" id="PF04151">
    <property type="entry name" value="PPC"/>
    <property type="match status" value="3"/>
</dbReference>
<keyword evidence="5" id="KW-0677">Repeat</keyword>
<dbReference type="Gene3D" id="2.60.120.380">
    <property type="match status" value="3"/>
</dbReference>
<feature type="domain" description="Peptidase C-terminal archaeal/bacterial" evidence="14">
    <location>
        <begin position="957"/>
        <end position="1027"/>
    </location>
</feature>
<feature type="region of interest" description="Disordered" evidence="11">
    <location>
        <begin position="56"/>
        <end position="87"/>
    </location>
</feature>
<dbReference type="InterPro" id="IPR051048">
    <property type="entry name" value="Peptidase_S8/S53_subtilisin"/>
</dbReference>
<comment type="similarity">
    <text evidence="2 9 10">Belongs to the peptidase S8 family.</text>
</comment>
<evidence type="ECO:0000259" key="15">
    <source>
        <dbReference type="Pfam" id="PF22148"/>
    </source>
</evidence>
<keyword evidence="17" id="KW-1185">Reference proteome</keyword>
<dbReference type="eggNOG" id="COG1404">
    <property type="taxonomic scope" value="Bacteria"/>
</dbReference>
<dbReference type="InterPro" id="IPR007280">
    <property type="entry name" value="Peptidase_C_arc/bac"/>
</dbReference>
<feature type="active site" description="Charge relay system" evidence="8 9">
    <location>
        <position position="442"/>
    </location>
</feature>
<dbReference type="Proteomes" id="UP000036923">
    <property type="component" value="Unassembled WGS sequence"/>
</dbReference>
<feature type="domain" description="Fervidolysin-like N-terminal prodomain" evidence="15">
    <location>
        <begin position="98"/>
        <end position="170"/>
    </location>
</feature>
<dbReference type="Pfam" id="PF00963">
    <property type="entry name" value="Cohesin"/>
    <property type="match status" value="1"/>
</dbReference>
<feature type="active site" description="Charge relay system" evidence="8 9">
    <location>
        <position position="288"/>
    </location>
</feature>
<dbReference type="GO" id="GO:0005576">
    <property type="term" value="C:extracellular region"/>
    <property type="evidence" value="ECO:0007669"/>
    <property type="project" value="UniProtKB-SubCell"/>
</dbReference>
<dbReference type="SUPFAM" id="SSF49384">
    <property type="entry name" value="Carbohydrate-binding domain"/>
    <property type="match status" value="1"/>
</dbReference>
<dbReference type="GO" id="GO:0004252">
    <property type="term" value="F:serine-type endopeptidase activity"/>
    <property type="evidence" value="ECO:0007669"/>
    <property type="project" value="UniProtKB-UniRule"/>
</dbReference>
<accession>A0A0L6JWZ5</accession>
<dbReference type="InterPro" id="IPR015500">
    <property type="entry name" value="Peptidase_S8_subtilisin-rel"/>
</dbReference>
<evidence type="ECO:0000313" key="16">
    <source>
        <dbReference type="EMBL" id="KNY30125.1"/>
    </source>
</evidence>
<organism evidence="16 17">
    <name type="scientific">Pseudobacteroides cellulosolvens ATCC 35603 = DSM 2933</name>
    <dbReference type="NCBI Taxonomy" id="398512"/>
    <lineage>
        <taxon>Bacteria</taxon>
        <taxon>Bacillati</taxon>
        <taxon>Bacillota</taxon>
        <taxon>Clostridia</taxon>
        <taxon>Eubacteriales</taxon>
        <taxon>Oscillospiraceae</taxon>
        <taxon>Pseudobacteroides</taxon>
    </lineage>
</organism>
<dbReference type="Gene3D" id="2.60.40.680">
    <property type="match status" value="1"/>
</dbReference>
<evidence type="ECO:0000259" key="14">
    <source>
        <dbReference type="Pfam" id="PF04151"/>
    </source>
</evidence>
<evidence type="ECO:0000256" key="11">
    <source>
        <dbReference type="SAM" id="MobiDB-lite"/>
    </source>
</evidence>
<name>A0A0L6JWZ5_9FIRM</name>
<gene>
    <name evidence="16" type="ORF">Bccel_5402</name>
</gene>
<evidence type="ECO:0000256" key="9">
    <source>
        <dbReference type="PROSITE-ProRule" id="PRU01240"/>
    </source>
</evidence>
<dbReference type="PROSITE" id="PS00136">
    <property type="entry name" value="SUBTILASE_ASP"/>
    <property type="match status" value="1"/>
</dbReference>
<evidence type="ECO:0000256" key="6">
    <source>
        <dbReference type="ARBA" id="ARBA00022801"/>
    </source>
</evidence>
<dbReference type="InterPro" id="IPR036852">
    <property type="entry name" value="Peptidase_S8/S53_dom_sf"/>
</dbReference>
<dbReference type="CDD" id="cd07473">
    <property type="entry name" value="Peptidases_S8_Subtilisin_like"/>
    <property type="match status" value="1"/>
</dbReference>
<dbReference type="EMBL" id="LGTC01000001">
    <property type="protein sequence ID" value="KNY30125.1"/>
    <property type="molecule type" value="Genomic_DNA"/>
</dbReference>
<evidence type="ECO:0000256" key="10">
    <source>
        <dbReference type="RuleBase" id="RU003355"/>
    </source>
</evidence>
<comment type="subcellular location">
    <subcellularLocation>
        <location evidence="1">Secreted</location>
    </subcellularLocation>
</comment>
<proteinExistence type="inferred from homology"/>
<dbReference type="EC" id="3.4.21.66" evidence="16"/>
<dbReference type="InterPro" id="IPR000209">
    <property type="entry name" value="Peptidase_S8/S53_dom"/>
</dbReference>
<dbReference type="InterPro" id="IPR023827">
    <property type="entry name" value="Peptidase_S8_Asp-AS"/>
</dbReference>
<feature type="domain" description="Peptidase S8/S53" evidence="12">
    <location>
        <begin position="223"/>
        <end position="477"/>
    </location>
</feature>
<dbReference type="SUPFAM" id="SSF89260">
    <property type="entry name" value="Collagen-binding domain"/>
    <property type="match status" value="2"/>
</dbReference>
<dbReference type="Pfam" id="PF00082">
    <property type="entry name" value="Peptidase_S8"/>
    <property type="match status" value="1"/>
</dbReference>
<dbReference type="PROSITE" id="PS51892">
    <property type="entry name" value="SUBTILASE"/>
    <property type="match status" value="1"/>
</dbReference>
<dbReference type="Pfam" id="PF22148">
    <property type="entry name" value="Fervidolysin_NPro-like"/>
    <property type="match status" value="1"/>
</dbReference>
<dbReference type="RefSeq" id="WP_050753883.1">
    <property type="nucleotide sequence ID" value="NZ_JQKC01000045.1"/>
</dbReference>
<feature type="domain" description="Peptidase C-terminal archaeal/bacterial" evidence="14">
    <location>
        <begin position="835"/>
        <end position="903"/>
    </location>
</feature>
<feature type="active site" description="Charge relay system" evidence="8 9">
    <location>
        <position position="231"/>
    </location>
</feature>
<evidence type="ECO:0000256" key="7">
    <source>
        <dbReference type="ARBA" id="ARBA00022825"/>
    </source>
</evidence>
<feature type="domain" description="Peptidase C-terminal archaeal/bacterial" evidence="14">
    <location>
        <begin position="716"/>
        <end position="781"/>
    </location>
</feature>
<dbReference type="PROSITE" id="PS00137">
    <property type="entry name" value="SUBTILASE_HIS"/>
    <property type="match status" value="1"/>
</dbReference>
<dbReference type="SUPFAM" id="SSF52743">
    <property type="entry name" value="Subtilisin-like"/>
    <property type="match status" value="1"/>
</dbReference>
<keyword evidence="4 9" id="KW-0645">Protease</keyword>
<dbReference type="Gene3D" id="3.40.50.200">
    <property type="entry name" value="Peptidase S8/S53 domain"/>
    <property type="match status" value="1"/>
</dbReference>
<reference evidence="17" key="1">
    <citation type="submission" date="2015-07" db="EMBL/GenBank/DDBJ databases">
        <title>Near-Complete Genome Sequence of the Cellulolytic Bacterium Bacteroides (Pseudobacteroides) cellulosolvens ATCC 35603.</title>
        <authorList>
            <person name="Dassa B."/>
            <person name="Utturkar S.M."/>
            <person name="Klingeman D.M."/>
            <person name="Hurt R.A."/>
            <person name="Keller M."/>
            <person name="Xu J."/>
            <person name="Reddy Y.H.K."/>
            <person name="Borovok I."/>
            <person name="Grinberg I.R."/>
            <person name="Lamed R."/>
            <person name="Zhivin O."/>
            <person name="Bayer E.A."/>
            <person name="Brown S.D."/>
        </authorList>
    </citation>
    <scope>NUCLEOTIDE SEQUENCE [LARGE SCALE GENOMIC DNA]</scope>
    <source>
        <strain evidence="17">DSM 2933</strain>
    </source>
</reference>
<evidence type="ECO:0000256" key="2">
    <source>
        <dbReference type="ARBA" id="ARBA00011073"/>
    </source>
</evidence>
<evidence type="ECO:0000256" key="5">
    <source>
        <dbReference type="ARBA" id="ARBA00022737"/>
    </source>
</evidence>
<dbReference type="InterPro" id="IPR002102">
    <property type="entry name" value="Cohesin_dom"/>
</dbReference>
<sequence length="1259" mass="137372">MSKGRKLVSFVVLFLFISQIFLTTGIAFSTALEENPNETVLSDKTVKESSLIPTLNPVNETSTAKTSVSPTPSISDDNVDDEAKDLSKSESILKNEAKVSKKEVIVKYKNKAKRTTVKERITSKRSARKLMSKKYLDNFQMEVVEIEDGESMDSILDELKSDPDIEYAQPDFKLNSYVVPQDDDRYAEQWGLSNSGQNVMGQVGTAGVDIRANEAWDLTMGSENITVAVIDSGIDIKHKDLSNNIYTNAEEIVNGIDDDGNGFVDDVNGWDFANNDNSVYDSESQDSHGTHVAGIIAAGVNNSGITGISPLVKVLPIKFINGSNGYTSDALNAISYAESMGATIANISWGGNEYNPALKEAIEKSGMVFVCAAGNMGTYVDSDPIYPACFGLSNIISVAAVDNRGELASFSSYGSRIDVAAPGVNILSTLPGNKYGYMSGTSMAAPFVSGVAALMSSVDINLSVAQIKSRIRNNVTKISGLEGKVSTSGLLNAKLSILNQAPIGEPSSTILPTPTLIPGEKQSPTDYSVSLAGNHKVNKPIVRKSNLFIDSLLKNPNNNVLNTKDGINNISISRMKGNYLAVTWTTDVDSGSEVYYGKSNLLEKNIKVNELTKKHQIILKESNTEEIKFLKLVSITKDNQEYSTQVLNVKDYVVDMGGTAPSVPEKVEIKRGLTSLQDVSTLSYIMDNNANHSFSSPQLINQGTVFGTMDTTYAQDIYSISLQASTAYKFTLTGIAQGDDYDLYLYNSSGIEIGRSTYSSNYDESITYTPTVTGTYFISVEKFTFGSSSQHHNYQLMAYATNNSPDSFEPNDSEDTAKPITVNTTINPTLNISTDEDWFELNTAKTGKISVTMKSIPVNCDYDVEVYKGDGSLIGGSYASSNKDEVSACLINAPGKYYIRVYSYSGFSPSDTYELKAVVVTPDEFEPNEKLNDVMSESRPEINLETSSYGTIDNVDDTDCYSFLVSRNTKVSVKLQNVPYGTDYDVYLYSYEGGEFVEVGRSTVPGNSDENIEVDLSTGKYYLKVNSWSGFSELDDYKLTLKDLNLGKISIDLDRTIALKGDIITATIKGQTLPSISGYQFNLKYNPKVVQPVMNDMSPFTQSTLPAGRTVLLNQSHSLFTNATNDLTNGTLNFAVGYTNIDSYKQSGVYDKDGIFAVIKFKVLMDYQIQFAFQNCETMPNALNGVYLFNVDGQKINSGLAVSNSKVANLGFPAYPQTVTTNSIENEIPTVDVKSGGAVAITIYNRSTTPHFYNDSEIF</sequence>
<dbReference type="AlphaFoldDB" id="A0A0L6JWZ5"/>
<comment type="caution">
    <text evidence="16">The sequence shown here is derived from an EMBL/GenBank/DDBJ whole genome shotgun (WGS) entry which is preliminary data.</text>
</comment>
<dbReference type="InterPro" id="IPR034204">
    <property type="entry name" value="PfSUB1-like_cat_dom"/>
</dbReference>
<dbReference type="GO" id="GO:0000272">
    <property type="term" value="P:polysaccharide catabolic process"/>
    <property type="evidence" value="ECO:0007669"/>
    <property type="project" value="InterPro"/>
</dbReference>
<dbReference type="OrthoDB" id="9798386at2"/>
<dbReference type="PANTHER" id="PTHR43399">
    <property type="entry name" value="SUBTILISIN-RELATED"/>
    <property type="match status" value="1"/>
</dbReference>
<evidence type="ECO:0000256" key="4">
    <source>
        <dbReference type="ARBA" id="ARBA00022670"/>
    </source>
</evidence>
<dbReference type="PANTHER" id="PTHR43399:SF4">
    <property type="entry name" value="CELL WALL-ASSOCIATED PROTEASE"/>
    <property type="match status" value="1"/>
</dbReference>
<dbReference type="GO" id="GO:0030246">
    <property type="term" value="F:carbohydrate binding"/>
    <property type="evidence" value="ECO:0007669"/>
    <property type="project" value="InterPro"/>
</dbReference>
<dbReference type="InterPro" id="IPR023828">
    <property type="entry name" value="Peptidase_S8_Ser-AS"/>
</dbReference>
<dbReference type="InterPro" id="IPR008965">
    <property type="entry name" value="CBM2/CBM3_carb-bd_dom_sf"/>
</dbReference>
<feature type="compositionally biased region" description="Polar residues" evidence="11">
    <location>
        <begin position="56"/>
        <end position="76"/>
    </location>
</feature>
<dbReference type="InterPro" id="IPR054399">
    <property type="entry name" value="Fervidolysin-like_N_prodom"/>
</dbReference>
<dbReference type="GO" id="GO:0006508">
    <property type="term" value="P:proteolysis"/>
    <property type="evidence" value="ECO:0007669"/>
    <property type="project" value="UniProtKB-KW"/>
</dbReference>
<protein>
    <submittedName>
        <fullName evidence="16">Thermitase</fullName>
        <ecNumber evidence="16">3.4.21.66</ecNumber>
    </submittedName>
</protein>
<evidence type="ECO:0000256" key="3">
    <source>
        <dbReference type="ARBA" id="ARBA00022525"/>
    </source>
</evidence>
<evidence type="ECO:0000256" key="8">
    <source>
        <dbReference type="PIRSR" id="PIRSR615500-1"/>
    </source>
</evidence>
<dbReference type="STRING" id="398512.Bccel_5402"/>
<dbReference type="InterPro" id="IPR022398">
    <property type="entry name" value="Peptidase_S8_His-AS"/>
</dbReference>
<dbReference type="PROSITE" id="PS00138">
    <property type="entry name" value="SUBTILASE_SER"/>
    <property type="match status" value="1"/>
</dbReference>